<feature type="domain" description="Heparin-sulfate lyase N-terminal" evidence="8">
    <location>
        <begin position="46"/>
        <end position="359"/>
    </location>
</feature>
<evidence type="ECO:0000256" key="3">
    <source>
        <dbReference type="ARBA" id="ARBA00022764"/>
    </source>
</evidence>
<dbReference type="GO" id="GO:0016829">
    <property type="term" value="F:lyase activity"/>
    <property type="evidence" value="ECO:0007669"/>
    <property type="project" value="UniProtKB-KW"/>
</dbReference>
<dbReference type="Pfam" id="PF07940">
    <property type="entry name" value="Hepar_II_III_C"/>
    <property type="match status" value="1"/>
</dbReference>
<accession>A0A6V8KMA8</accession>
<keyword evidence="10" id="KW-1185">Reference proteome</keyword>
<proteinExistence type="predicted"/>
<feature type="region of interest" description="Disordered" evidence="5">
    <location>
        <begin position="1139"/>
        <end position="1164"/>
    </location>
</feature>
<feature type="chain" id="PRO_5028832833" evidence="6">
    <location>
        <begin position="39"/>
        <end position="1164"/>
    </location>
</feature>
<dbReference type="InterPro" id="IPR031680">
    <property type="entry name" value="Hepar_II_III_N"/>
</dbReference>
<name>A0A6V8KMA8_9ACTN</name>
<dbReference type="Gene3D" id="2.70.98.70">
    <property type="match status" value="1"/>
</dbReference>
<evidence type="ECO:0000256" key="1">
    <source>
        <dbReference type="ARBA" id="ARBA00004418"/>
    </source>
</evidence>
<dbReference type="EMBL" id="BLPF01000003">
    <property type="protein sequence ID" value="GFJ83658.1"/>
    <property type="molecule type" value="Genomic_DNA"/>
</dbReference>
<keyword evidence="3" id="KW-0574">Periplasm</keyword>
<keyword evidence="4" id="KW-0456">Lyase</keyword>
<evidence type="ECO:0000256" key="4">
    <source>
        <dbReference type="ARBA" id="ARBA00023239"/>
    </source>
</evidence>
<evidence type="ECO:0000313" key="9">
    <source>
        <dbReference type="EMBL" id="GFJ83658.1"/>
    </source>
</evidence>
<feature type="signal peptide" evidence="6">
    <location>
        <begin position="1"/>
        <end position="38"/>
    </location>
</feature>
<reference evidence="9 10" key="1">
    <citation type="submission" date="2020-03" db="EMBL/GenBank/DDBJ databases">
        <title>Whole genome shotgun sequence of Phytohabitans houttuyneae NBRC 108639.</title>
        <authorList>
            <person name="Komaki H."/>
            <person name="Tamura T."/>
        </authorList>
    </citation>
    <scope>NUCLEOTIDE SEQUENCE [LARGE SCALE GENOMIC DNA]</scope>
    <source>
        <strain evidence="9 10">NBRC 108639</strain>
    </source>
</reference>
<evidence type="ECO:0000256" key="2">
    <source>
        <dbReference type="ARBA" id="ARBA00022729"/>
    </source>
</evidence>
<dbReference type="Gene3D" id="1.50.10.100">
    <property type="entry name" value="Chondroitin AC/alginate lyase"/>
    <property type="match status" value="1"/>
</dbReference>
<dbReference type="PANTHER" id="PTHR39210">
    <property type="entry name" value="HEPARIN-SULFATE LYASE"/>
    <property type="match status" value="1"/>
</dbReference>
<evidence type="ECO:0000313" key="10">
    <source>
        <dbReference type="Proteomes" id="UP000482800"/>
    </source>
</evidence>
<dbReference type="RefSeq" id="WP_173066420.1">
    <property type="nucleotide sequence ID" value="NZ_BAABGO010000083.1"/>
</dbReference>
<keyword evidence="2 6" id="KW-0732">Signal</keyword>
<dbReference type="SUPFAM" id="SSF48230">
    <property type="entry name" value="Chondroitin AC/alginate lyase"/>
    <property type="match status" value="1"/>
</dbReference>
<evidence type="ECO:0000259" key="7">
    <source>
        <dbReference type="Pfam" id="PF07940"/>
    </source>
</evidence>
<comment type="subcellular location">
    <subcellularLocation>
        <location evidence="1">Periplasm</location>
    </subcellularLocation>
</comment>
<dbReference type="AlphaFoldDB" id="A0A6V8KMA8"/>
<sequence>MRRRYFPWYTPRQARAGAAATLVLALVATVLSPGRAAAADMSDLGELLDLTRPELAAVAAKLAAGNEAGAAGELKTFYAGRTNVHHPAPNADAGGGDASADELAAGIFRFGAETRDFYNDAQQRIDVNWQDTWGGTQDAPGSAQTLMSDLAFMPRLISAYAYGTDPVKRAAYAAAWMDISLDFFADVQSWPQGRNLSAAKRLAQLISAFSEFRTDPGIDASDLVAYLSGVHATAKYLVGVMQVHVGNNWYVSMARSVYATAVFLPEFSASTGWEWFAVRSLERFLRAHVKGDGVYREPAFNYQAYVADLLNTVTRIADPNGRTLPDSLVRTSDWIADSLFATRQPNLEVAMVGDSPNADAGTAAIGRTGARNSWPDFTWVASGRTEGTVPTLQSTVYPISFAVQRSGWGADARYMLINNQNSSYTASHRHPDDLSLVMAAYGRPLIVDSGVGDYSATPTNDWMRRTTEAHNTIEVDGVPQTAGVPRTTSLWRSNAGLDIYRGTTMGYRPVVHDRAVYFIKPGYWVVSDDLTGDTAAHNYRQLWHFPGDPVTVNPNTKVATVGFDTVPGAAPVAGVRLVPVATAGAALTPTVHEDGAVRVGDQVLTDVDYLSYDWRATGSTGLDTVVVPGKAGAAPAVTAKRIAMPGVGHSVATAMEIGLPNATGRFYLSREATPSSRAFGAATTNAETAYLERASGGGLTRYALTRGSSLVDHGATVIAASAPVSDVSVELRGATAQISLGDPFTGTLSINAPNVNAVTVNETPTAFTRTGDLITVSVQASFSPTPVLDDEFADASLDRTVYDFNGSRDGWTPVQGSWSLTGAGPDSQLAQTSTADIMSFAALQDVPNDVVMAADIVPGVRGQTTARTGLAFRYQDSRNYYRANVLNSSSGATLQLVKVYDGETWILATTELPTGANAPHKLIVSAIGKHLTAKVGDTSISADDSQLPTGGAAAFTHRRAATFDNIVIREGIDQANWRAITGSVSVASGQLHLTPPAGGRAHVLADSTLPSRFSEACDYVAETTVTINGSVGNAGISLRDTTDSYGYRIHIGKTSEGTQYANIIREAHASGPVGVGSASISNPLTGPVRLGAVIHGDRITVTLNGVEVLTARDTVVRSGGVGLYASTQSTFENITVAQSCQRERLRPSAPGASNRPDRNDGAGG</sequence>
<comment type="caution">
    <text evidence="9">The sequence shown here is derived from an EMBL/GenBank/DDBJ whole genome shotgun (WGS) entry which is preliminary data.</text>
</comment>
<organism evidence="9 10">
    <name type="scientific">Phytohabitans houttuyneae</name>
    <dbReference type="NCBI Taxonomy" id="1076126"/>
    <lineage>
        <taxon>Bacteria</taxon>
        <taxon>Bacillati</taxon>
        <taxon>Actinomycetota</taxon>
        <taxon>Actinomycetes</taxon>
        <taxon>Micromonosporales</taxon>
        <taxon>Micromonosporaceae</taxon>
    </lineage>
</organism>
<feature type="domain" description="Heparinase II/III-like C-terminal" evidence="7">
    <location>
        <begin position="421"/>
        <end position="548"/>
    </location>
</feature>
<dbReference type="Proteomes" id="UP000482800">
    <property type="component" value="Unassembled WGS sequence"/>
</dbReference>
<reference evidence="9 10" key="2">
    <citation type="submission" date="2020-03" db="EMBL/GenBank/DDBJ databases">
        <authorList>
            <person name="Ichikawa N."/>
            <person name="Kimura A."/>
            <person name="Kitahashi Y."/>
            <person name="Uohara A."/>
        </authorList>
    </citation>
    <scope>NUCLEOTIDE SEQUENCE [LARGE SCALE GENOMIC DNA]</scope>
    <source>
        <strain evidence="9 10">NBRC 108639</strain>
    </source>
</reference>
<dbReference type="Pfam" id="PF16889">
    <property type="entry name" value="Hepar_II_III_N"/>
    <property type="match status" value="1"/>
</dbReference>
<evidence type="ECO:0000256" key="5">
    <source>
        <dbReference type="SAM" id="MobiDB-lite"/>
    </source>
</evidence>
<dbReference type="GO" id="GO:0042597">
    <property type="term" value="C:periplasmic space"/>
    <property type="evidence" value="ECO:0007669"/>
    <property type="project" value="UniProtKB-SubCell"/>
</dbReference>
<evidence type="ECO:0000259" key="8">
    <source>
        <dbReference type="Pfam" id="PF16889"/>
    </source>
</evidence>
<protein>
    <submittedName>
        <fullName evidence="9">Uncharacterized protein</fullName>
    </submittedName>
</protein>
<dbReference type="PANTHER" id="PTHR39210:SF1">
    <property type="entry name" value="HEPARIN-SULFATE LYASE"/>
    <property type="match status" value="1"/>
</dbReference>
<dbReference type="InterPro" id="IPR008929">
    <property type="entry name" value="Chondroitin_lyas"/>
</dbReference>
<dbReference type="Gene3D" id="2.60.120.560">
    <property type="entry name" value="Exo-inulinase, domain 1"/>
    <property type="match status" value="2"/>
</dbReference>
<dbReference type="InterPro" id="IPR012480">
    <property type="entry name" value="Hepar_II_III_C"/>
</dbReference>
<gene>
    <name evidence="9" type="ORF">Phou_078380</name>
</gene>
<feature type="compositionally biased region" description="Basic and acidic residues" evidence="5">
    <location>
        <begin position="1155"/>
        <end position="1164"/>
    </location>
</feature>
<evidence type="ECO:0000256" key="6">
    <source>
        <dbReference type="SAM" id="SignalP"/>
    </source>
</evidence>